<proteinExistence type="predicted"/>
<dbReference type="Proteomes" id="UP001056120">
    <property type="component" value="Linkage Group LG19"/>
</dbReference>
<organism evidence="1 2">
    <name type="scientific">Smallanthus sonchifolius</name>
    <dbReference type="NCBI Taxonomy" id="185202"/>
    <lineage>
        <taxon>Eukaryota</taxon>
        <taxon>Viridiplantae</taxon>
        <taxon>Streptophyta</taxon>
        <taxon>Embryophyta</taxon>
        <taxon>Tracheophyta</taxon>
        <taxon>Spermatophyta</taxon>
        <taxon>Magnoliopsida</taxon>
        <taxon>eudicotyledons</taxon>
        <taxon>Gunneridae</taxon>
        <taxon>Pentapetalae</taxon>
        <taxon>asterids</taxon>
        <taxon>campanulids</taxon>
        <taxon>Asterales</taxon>
        <taxon>Asteraceae</taxon>
        <taxon>Asteroideae</taxon>
        <taxon>Heliantheae alliance</taxon>
        <taxon>Millerieae</taxon>
        <taxon>Smallanthus</taxon>
    </lineage>
</organism>
<evidence type="ECO:0000313" key="2">
    <source>
        <dbReference type="Proteomes" id="UP001056120"/>
    </source>
</evidence>
<sequence>MAHDEDLSFSSKSFMESYLDKLKIPSSPGTPTSVLPDFSSLKPAEDCSIVKAIKKLSPIDVKRLSIHMYSHAAEQASDTFNHKEEPKRDSDVIEDYVVLVDNGDLDPDGVVRVKIEAMQPQLLL</sequence>
<dbReference type="EMBL" id="CM042036">
    <property type="protein sequence ID" value="KAI3745519.1"/>
    <property type="molecule type" value="Genomic_DNA"/>
</dbReference>
<reference evidence="1 2" key="2">
    <citation type="journal article" date="2022" name="Mol. Ecol. Resour.">
        <title>The genomes of chicory, endive, great burdock and yacon provide insights into Asteraceae paleo-polyploidization history and plant inulin production.</title>
        <authorList>
            <person name="Fan W."/>
            <person name="Wang S."/>
            <person name="Wang H."/>
            <person name="Wang A."/>
            <person name="Jiang F."/>
            <person name="Liu H."/>
            <person name="Zhao H."/>
            <person name="Xu D."/>
            <person name="Zhang Y."/>
        </authorList>
    </citation>
    <scope>NUCLEOTIDE SEQUENCE [LARGE SCALE GENOMIC DNA]</scope>
    <source>
        <strain evidence="2">cv. Yunnan</strain>
        <tissue evidence="1">Leaves</tissue>
    </source>
</reference>
<accession>A0ACB9DFU7</accession>
<name>A0ACB9DFU7_9ASTR</name>
<reference evidence="2" key="1">
    <citation type="journal article" date="2022" name="Mol. Ecol. Resour.">
        <title>The genomes of chicory, endive, great burdock and yacon provide insights into Asteraceae palaeo-polyploidization history and plant inulin production.</title>
        <authorList>
            <person name="Fan W."/>
            <person name="Wang S."/>
            <person name="Wang H."/>
            <person name="Wang A."/>
            <person name="Jiang F."/>
            <person name="Liu H."/>
            <person name="Zhao H."/>
            <person name="Xu D."/>
            <person name="Zhang Y."/>
        </authorList>
    </citation>
    <scope>NUCLEOTIDE SEQUENCE [LARGE SCALE GENOMIC DNA]</scope>
    <source>
        <strain evidence="2">cv. Yunnan</strain>
    </source>
</reference>
<protein>
    <submittedName>
        <fullName evidence="1">Uncharacterized protein</fullName>
    </submittedName>
</protein>
<evidence type="ECO:0000313" key="1">
    <source>
        <dbReference type="EMBL" id="KAI3745519.1"/>
    </source>
</evidence>
<keyword evidence="2" id="KW-1185">Reference proteome</keyword>
<gene>
    <name evidence="1" type="ORF">L1987_58633</name>
</gene>
<comment type="caution">
    <text evidence="1">The sequence shown here is derived from an EMBL/GenBank/DDBJ whole genome shotgun (WGS) entry which is preliminary data.</text>
</comment>